<feature type="compositionally biased region" description="Basic and acidic residues" evidence="4">
    <location>
        <begin position="68"/>
        <end position="80"/>
    </location>
</feature>
<dbReference type="PANTHER" id="PTHR14152">
    <property type="entry name" value="SQUAMOUS CELL CARCINOMA ANTIGEN RECOGNISED BY CYTOTOXIC T LYMPHOCYTES"/>
    <property type="match status" value="1"/>
</dbReference>
<keyword evidence="7" id="KW-1185">Reference proteome</keyword>
<reference evidence="8" key="1">
    <citation type="submission" date="2017-02" db="UniProtKB">
        <authorList>
            <consortium name="WormBaseParasite"/>
        </authorList>
    </citation>
    <scope>IDENTIFICATION</scope>
</reference>
<evidence type="ECO:0000256" key="2">
    <source>
        <dbReference type="ARBA" id="ARBA00006076"/>
    </source>
</evidence>
<keyword evidence="3" id="KW-0539">Nucleus</keyword>
<comment type="subcellular location">
    <subcellularLocation>
        <location evidence="1">Nucleus</location>
    </subcellularLocation>
</comment>
<gene>
    <name evidence="6" type="ORF">TTAC_LOCUS4799</name>
</gene>
<feature type="compositionally biased region" description="Basic residues" evidence="4">
    <location>
        <begin position="13"/>
        <end position="24"/>
    </location>
</feature>
<evidence type="ECO:0000256" key="5">
    <source>
        <dbReference type="SAM" id="Phobius"/>
    </source>
</evidence>
<dbReference type="GO" id="GO:0046540">
    <property type="term" value="C:U4/U6 x U5 tri-snRNP complex"/>
    <property type="evidence" value="ECO:0007669"/>
    <property type="project" value="TreeGrafter"/>
</dbReference>
<evidence type="ECO:0000256" key="4">
    <source>
        <dbReference type="SAM" id="MobiDB-lite"/>
    </source>
</evidence>
<evidence type="ECO:0000313" key="6">
    <source>
        <dbReference type="EMBL" id="VDM25668.1"/>
    </source>
</evidence>
<reference evidence="6 7" key="2">
    <citation type="submission" date="2018-11" db="EMBL/GenBank/DDBJ databases">
        <authorList>
            <consortium name="Pathogen Informatics"/>
        </authorList>
    </citation>
    <scope>NUCLEOTIDE SEQUENCE [LARGE SCALE GENOMIC DNA]</scope>
</reference>
<keyword evidence="5" id="KW-0812">Transmembrane</keyword>
<organism evidence="8">
    <name type="scientific">Hydatigena taeniaeformis</name>
    <name type="common">Feline tapeworm</name>
    <name type="synonym">Taenia taeniaeformis</name>
    <dbReference type="NCBI Taxonomy" id="6205"/>
    <lineage>
        <taxon>Eukaryota</taxon>
        <taxon>Metazoa</taxon>
        <taxon>Spiralia</taxon>
        <taxon>Lophotrochozoa</taxon>
        <taxon>Platyhelminthes</taxon>
        <taxon>Cestoda</taxon>
        <taxon>Eucestoda</taxon>
        <taxon>Cyclophyllidea</taxon>
        <taxon>Taeniidae</taxon>
        <taxon>Hydatigera</taxon>
    </lineage>
</organism>
<evidence type="ECO:0000256" key="3">
    <source>
        <dbReference type="ARBA" id="ARBA00023242"/>
    </source>
</evidence>
<accession>A0A0R3WVM4</accession>
<dbReference type="GO" id="GO:0045292">
    <property type="term" value="P:mRNA cis splicing, via spliceosome"/>
    <property type="evidence" value="ECO:0007669"/>
    <property type="project" value="TreeGrafter"/>
</dbReference>
<dbReference type="EMBL" id="UYWX01005366">
    <property type="protein sequence ID" value="VDM25668.1"/>
    <property type="molecule type" value="Genomic_DNA"/>
</dbReference>
<dbReference type="WBParaSite" id="TTAC_0000481401-mRNA-1">
    <property type="protein sequence ID" value="TTAC_0000481401-mRNA-1"/>
    <property type="gene ID" value="TTAC_0000481401"/>
</dbReference>
<dbReference type="AlphaFoldDB" id="A0A0R3WVM4"/>
<comment type="similarity">
    <text evidence="2">Belongs to the SNU66/SART1 family.</text>
</comment>
<feature type="region of interest" description="Disordered" evidence="4">
    <location>
        <begin position="1"/>
        <end position="43"/>
    </location>
</feature>
<dbReference type="STRING" id="6205.A0A0R3WVM4"/>
<dbReference type="Proteomes" id="UP000274429">
    <property type="component" value="Unassembled WGS sequence"/>
</dbReference>
<proteinExistence type="inferred from homology"/>
<dbReference type="PANTHER" id="PTHR14152:SF5">
    <property type="entry name" value="U4_U6.U5 TRI-SNRNP-ASSOCIATED PROTEIN 1"/>
    <property type="match status" value="1"/>
</dbReference>
<protein>
    <submittedName>
        <fullName evidence="8">U4/U6.U5 tri-snRNP-associated protein 1</fullName>
    </submittedName>
</protein>
<evidence type="ECO:0000313" key="7">
    <source>
        <dbReference type="Proteomes" id="UP000274429"/>
    </source>
</evidence>
<evidence type="ECO:0000256" key="1">
    <source>
        <dbReference type="ARBA" id="ARBA00004123"/>
    </source>
</evidence>
<feature type="region of interest" description="Disordered" evidence="4">
    <location>
        <begin position="58"/>
        <end position="80"/>
    </location>
</feature>
<dbReference type="Pfam" id="PF03343">
    <property type="entry name" value="SART-1"/>
    <property type="match status" value="1"/>
</dbReference>
<evidence type="ECO:0000313" key="8">
    <source>
        <dbReference type="WBParaSite" id="TTAC_0000481401-mRNA-1"/>
    </source>
</evidence>
<name>A0A0R3WVM4_HYDTA</name>
<dbReference type="InterPro" id="IPR005011">
    <property type="entry name" value="SNU66/SART1"/>
</dbReference>
<feature type="transmembrane region" description="Helical" evidence="5">
    <location>
        <begin position="214"/>
        <end position="231"/>
    </location>
</feature>
<dbReference type="GO" id="GO:0000481">
    <property type="term" value="P:maturation of 5S rRNA"/>
    <property type="evidence" value="ECO:0007669"/>
    <property type="project" value="TreeGrafter"/>
</dbReference>
<dbReference type="OrthoDB" id="5583at2759"/>
<feature type="compositionally biased region" description="Basic and acidic residues" evidence="4">
    <location>
        <begin position="1"/>
        <end position="12"/>
    </location>
</feature>
<sequence>MHEKEKREDESKKRKRRSRSRSKDRHTYKEPKKPKVKRRKVDDEGMFISKLRAKLGLAPLDLGSDSKAGSDEFKSRNSDADFVHAPAKDITKERQTEKLQEKIATAKEKRELLNKLREVKSLGSGEETNVSSWVEKMRSKEKAKIEAEKREKMLIEMDEAFGVSAVVAERIRPKRLKVVSPLTSLEGLKVEHSVDRFSEANPIILTLKDKGTHFIHWIWIFLSLVIAITYFKCTSDYELNFGPSSS</sequence>
<keyword evidence="5" id="KW-1133">Transmembrane helix</keyword>
<keyword evidence="5" id="KW-0472">Membrane</keyword>